<organism evidence="6 7">
    <name type="scientific">Blattamonas nauphoetae</name>
    <dbReference type="NCBI Taxonomy" id="2049346"/>
    <lineage>
        <taxon>Eukaryota</taxon>
        <taxon>Metamonada</taxon>
        <taxon>Preaxostyla</taxon>
        <taxon>Oxymonadida</taxon>
        <taxon>Blattamonas</taxon>
    </lineage>
</organism>
<dbReference type="PANTHER" id="PTHR12378">
    <property type="entry name" value="DESUMOYLATING ISOPEPTIDASE"/>
    <property type="match status" value="1"/>
</dbReference>
<name>A0ABQ9YA58_9EUKA</name>
<dbReference type="Gene3D" id="3.90.1720.30">
    <property type="entry name" value="PPPDE domains"/>
    <property type="match status" value="1"/>
</dbReference>
<feature type="compositionally biased region" description="Basic residues" evidence="4">
    <location>
        <begin position="190"/>
        <end position="203"/>
    </location>
</feature>
<evidence type="ECO:0000256" key="1">
    <source>
        <dbReference type="ARBA" id="ARBA00008140"/>
    </source>
</evidence>
<proteinExistence type="inferred from homology"/>
<evidence type="ECO:0000313" key="7">
    <source>
        <dbReference type="Proteomes" id="UP001281761"/>
    </source>
</evidence>
<accession>A0ABQ9YA58</accession>
<dbReference type="GO" id="GO:0004843">
    <property type="term" value="F:cysteine-type deubiquitinase activity"/>
    <property type="evidence" value="ECO:0007669"/>
    <property type="project" value="UniProtKB-EC"/>
</dbReference>
<evidence type="ECO:0000256" key="2">
    <source>
        <dbReference type="ARBA" id="ARBA00022670"/>
    </source>
</evidence>
<gene>
    <name evidence="6" type="ORF">BLNAU_4473</name>
</gene>
<protein>
    <submittedName>
        <fullName evidence="6">Deubiquitinase DESI2</fullName>
        <ecNumber evidence="6">3.4.19.12</ecNumber>
    </submittedName>
</protein>
<keyword evidence="3 6" id="KW-0378">Hydrolase</keyword>
<dbReference type="Pfam" id="PF05903">
    <property type="entry name" value="Peptidase_C97"/>
    <property type="match status" value="1"/>
</dbReference>
<sequence>MSTALVLRPRGYPVFVNIYTLFVNGKELKMPFGWGIYHSGTEIDGTEWAFGGDLTGTGVWSQPPMTVWPHSPLRDRIYMGESRKTKAEIREIITQLENEYPSVKYHFCHMNCHDFTEDIVTRLVGPNHTPLPKYLNKLARFGRIMSPLVGKFVKQLRKPTEEPTGPTIPSFHIPDGNERERQMLEQQEKKAKKKESRHKRKKQKSDPSETVSVVSNDSLTPPDDSPQIMQEVIASNPVVAVNPLQTTRTESQNSSCVSSYESSPAETPRS</sequence>
<feature type="compositionally biased region" description="Polar residues" evidence="4">
    <location>
        <begin position="208"/>
        <end position="219"/>
    </location>
</feature>
<dbReference type="EC" id="3.4.19.12" evidence="6"/>
<evidence type="ECO:0000256" key="3">
    <source>
        <dbReference type="ARBA" id="ARBA00022801"/>
    </source>
</evidence>
<evidence type="ECO:0000259" key="5">
    <source>
        <dbReference type="PROSITE" id="PS51858"/>
    </source>
</evidence>
<evidence type="ECO:0000256" key="4">
    <source>
        <dbReference type="SAM" id="MobiDB-lite"/>
    </source>
</evidence>
<dbReference type="EMBL" id="JARBJD010000022">
    <property type="protein sequence ID" value="KAK2960575.1"/>
    <property type="molecule type" value="Genomic_DNA"/>
</dbReference>
<feature type="compositionally biased region" description="Polar residues" evidence="4">
    <location>
        <begin position="243"/>
        <end position="270"/>
    </location>
</feature>
<comment type="similarity">
    <text evidence="1">Belongs to the DeSI family.</text>
</comment>
<feature type="compositionally biased region" description="Basic and acidic residues" evidence="4">
    <location>
        <begin position="175"/>
        <end position="189"/>
    </location>
</feature>
<comment type="caution">
    <text evidence="6">The sequence shown here is derived from an EMBL/GenBank/DDBJ whole genome shotgun (WGS) entry which is preliminary data.</text>
</comment>
<reference evidence="6 7" key="1">
    <citation type="journal article" date="2022" name="bioRxiv">
        <title>Genomics of Preaxostyla Flagellates Illuminates Evolutionary Transitions and the Path Towards Mitochondrial Loss.</title>
        <authorList>
            <person name="Novak L.V.F."/>
            <person name="Treitli S.C."/>
            <person name="Pyrih J."/>
            <person name="Halakuc P."/>
            <person name="Pipaliya S.V."/>
            <person name="Vacek V."/>
            <person name="Brzon O."/>
            <person name="Soukal P."/>
            <person name="Eme L."/>
            <person name="Dacks J.B."/>
            <person name="Karnkowska A."/>
            <person name="Elias M."/>
            <person name="Hampl V."/>
        </authorList>
    </citation>
    <scope>NUCLEOTIDE SEQUENCE [LARGE SCALE GENOMIC DNA]</scope>
    <source>
        <strain evidence="6">NAU3</strain>
        <tissue evidence="6">Gut</tissue>
    </source>
</reference>
<dbReference type="InterPro" id="IPR008580">
    <property type="entry name" value="PPPDE_dom"/>
</dbReference>
<keyword evidence="2" id="KW-0645">Protease</keyword>
<dbReference type="InterPro" id="IPR042266">
    <property type="entry name" value="PPPDE_sf"/>
</dbReference>
<dbReference type="Proteomes" id="UP001281761">
    <property type="component" value="Unassembled WGS sequence"/>
</dbReference>
<keyword evidence="7" id="KW-1185">Reference proteome</keyword>
<evidence type="ECO:0000313" key="6">
    <source>
        <dbReference type="EMBL" id="KAK2960575.1"/>
    </source>
</evidence>
<feature type="region of interest" description="Disordered" evidence="4">
    <location>
        <begin position="157"/>
        <end position="270"/>
    </location>
</feature>
<dbReference type="PROSITE" id="PS51858">
    <property type="entry name" value="PPPDE"/>
    <property type="match status" value="1"/>
</dbReference>
<dbReference type="PANTHER" id="PTHR12378:SF80">
    <property type="entry name" value="IP06716P-RELATED"/>
    <property type="match status" value="1"/>
</dbReference>
<dbReference type="SMART" id="SM01179">
    <property type="entry name" value="DUF862"/>
    <property type="match status" value="1"/>
</dbReference>
<feature type="domain" description="PPPDE" evidence="5">
    <location>
        <begin position="12"/>
        <end position="150"/>
    </location>
</feature>